<keyword evidence="8" id="KW-0862">Zinc</keyword>
<dbReference type="FunFam" id="3.30.40.10:FF:000309">
    <property type="entry name" value="E3 ubiquitin-protein ligase MBR2"/>
    <property type="match status" value="1"/>
</dbReference>
<evidence type="ECO:0000256" key="4">
    <source>
        <dbReference type="ARBA" id="ARBA00022679"/>
    </source>
</evidence>
<dbReference type="GO" id="GO:0043161">
    <property type="term" value="P:proteasome-mediated ubiquitin-dependent protein catabolic process"/>
    <property type="evidence" value="ECO:0007669"/>
    <property type="project" value="UniProtKB-ARBA"/>
</dbReference>
<keyword evidence="6 9" id="KW-0863">Zinc-finger</keyword>
<dbReference type="GO" id="GO:0008270">
    <property type="term" value="F:zinc ion binding"/>
    <property type="evidence" value="ECO:0007669"/>
    <property type="project" value="UniProtKB-KW"/>
</dbReference>
<keyword evidence="12" id="KW-1185">Reference proteome</keyword>
<sequence length="588" mass="63655">MQGQSSSTNFFTGNFDFNNWLNSNNPELIPHNVAPVNAPDHGGSTSMGSMGSSSAVSSQCEVSLGDSNLERGGHAGIGQMLEGWNSGLITNSSSALHASSSVSVPQIDLNVAYQGNDGNIGQGSRALGHAVEEINQISGSSGGLCACHKRKAPEQASGPHPFYGNSNSSRQVVIRDSNIIPTRSESAGDSYVCTLSDNLLNPNQSDQVTTGLGLGFVMEESESYMNGNSSVVGTTESFHRNIRARTTEIHQNLFPPSISFPGNSVINSHVQFPGQTSIISSMNHYNNFPGNIASTSRSGSTVGFLPSAPAGFAQFAHPNRSSAGVQLFSGGPGFPPRNTANGYVQRLSEIVDQSRTILASSNNGVPIVNQPQLSRPSITRQDVIASRAGDLRALENILMQGVLMTRAPMHNADFPPIPPEWRPIVAAQRRARMFSAIRRALGLQQRSEATQDEDAPIIDTSQFYGEPEEEEDDEELEEYDWFENMRLDVDDMSYEELLALGERIGNVSTGLSQEAILACMRRHTFESIKRGPEVDAKSCCICLDDYANGQELGKLDCGHDFHFDCIKQWLMEKNSCPICKKTAMVNQK</sequence>
<keyword evidence="5" id="KW-0479">Metal-binding</keyword>
<evidence type="ECO:0000313" key="11">
    <source>
        <dbReference type="EMBL" id="CAK9159456.1"/>
    </source>
</evidence>
<dbReference type="GO" id="GO:0061630">
    <property type="term" value="F:ubiquitin protein ligase activity"/>
    <property type="evidence" value="ECO:0007669"/>
    <property type="project" value="UniProtKB-EC"/>
</dbReference>
<dbReference type="InterPro" id="IPR045191">
    <property type="entry name" value="MBR1/2-like"/>
</dbReference>
<evidence type="ECO:0000256" key="7">
    <source>
        <dbReference type="ARBA" id="ARBA00022786"/>
    </source>
</evidence>
<evidence type="ECO:0000256" key="8">
    <source>
        <dbReference type="ARBA" id="ARBA00022833"/>
    </source>
</evidence>
<evidence type="ECO:0000256" key="5">
    <source>
        <dbReference type="ARBA" id="ARBA00022723"/>
    </source>
</evidence>
<feature type="domain" description="RING-type" evidence="10">
    <location>
        <begin position="539"/>
        <end position="580"/>
    </location>
</feature>
<evidence type="ECO:0000256" key="3">
    <source>
        <dbReference type="ARBA" id="ARBA00012483"/>
    </source>
</evidence>
<dbReference type="EMBL" id="CAUOFW020003358">
    <property type="protein sequence ID" value="CAK9159456.1"/>
    <property type="molecule type" value="Genomic_DNA"/>
</dbReference>
<evidence type="ECO:0000256" key="2">
    <source>
        <dbReference type="ARBA" id="ARBA00004906"/>
    </source>
</evidence>
<dbReference type="EC" id="2.3.2.27" evidence="3"/>
<evidence type="ECO:0000313" key="12">
    <source>
        <dbReference type="Proteomes" id="UP001642360"/>
    </source>
</evidence>
<dbReference type="Gene3D" id="3.30.40.10">
    <property type="entry name" value="Zinc/RING finger domain, C3HC4 (zinc finger)"/>
    <property type="match status" value="1"/>
</dbReference>
<keyword evidence="4" id="KW-0808">Transferase</keyword>
<dbReference type="PANTHER" id="PTHR22937">
    <property type="entry name" value="E3 UBIQUITIN-PROTEIN LIGASE RNF165"/>
    <property type="match status" value="1"/>
</dbReference>
<dbReference type="InterPro" id="IPR013083">
    <property type="entry name" value="Znf_RING/FYVE/PHD"/>
</dbReference>
<dbReference type="GO" id="GO:0010228">
    <property type="term" value="P:vegetative to reproductive phase transition of meristem"/>
    <property type="evidence" value="ECO:0007669"/>
    <property type="project" value="UniProtKB-ARBA"/>
</dbReference>
<dbReference type="InterPro" id="IPR001841">
    <property type="entry name" value="Znf_RING"/>
</dbReference>
<comment type="catalytic activity">
    <reaction evidence="1">
        <text>S-ubiquitinyl-[E2 ubiquitin-conjugating enzyme]-L-cysteine + [acceptor protein]-L-lysine = [E2 ubiquitin-conjugating enzyme]-L-cysteine + N(6)-ubiquitinyl-[acceptor protein]-L-lysine.</text>
        <dbReference type="EC" id="2.3.2.27"/>
    </reaction>
</comment>
<proteinExistence type="predicted"/>
<reference evidence="11 12" key="1">
    <citation type="submission" date="2024-02" db="EMBL/GenBank/DDBJ databases">
        <authorList>
            <person name="Vignale AGUSTIN F."/>
            <person name="Sosa J E."/>
            <person name="Modenutti C."/>
        </authorList>
    </citation>
    <scope>NUCLEOTIDE SEQUENCE [LARGE SCALE GENOMIC DNA]</scope>
</reference>
<protein>
    <recommendedName>
        <fullName evidence="3">RING-type E3 ubiquitin transferase</fullName>
        <ecNumber evidence="3">2.3.2.27</ecNumber>
    </recommendedName>
</protein>
<evidence type="ECO:0000256" key="9">
    <source>
        <dbReference type="PROSITE-ProRule" id="PRU00175"/>
    </source>
</evidence>
<dbReference type="Pfam" id="PF13639">
    <property type="entry name" value="zf-RING_2"/>
    <property type="match status" value="1"/>
</dbReference>
<name>A0ABC8SQH6_9AQUA</name>
<comment type="caution">
    <text evidence="11">The sequence shown here is derived from an EMBL/GenBank/DDBJ whole genome shotgun (WGS) entry which is preliminary data.</text>
</comment>
<gene>
    <name evidence="11" type="ORF">ILEXP_LOCUS28153</name>
</gene>
<evidence type="ECO:0000256" key="6">
    <source>
        <dbReference type="ARBA" id="ARBA00022771"/>
    </source>
</evidence>
<dbReference type="SUPFAM" id="SSF57850">
    <property type="entry name" value="RING/U-box"/>
    <property type="match status" value="1"/>
</dbReference>
<evidence type="ECO:0000259" key="10">
    <source>
        <dbReference type="PROSITE" id="PS50089"/>
    </source>
</evidence>
<dbReference type="PROSITE" id="PS50089">
    <property type="entry name" value="ZF_RING_2"/>
    <property type="match status" value="1"/>
</dbReference>
<dbReference type="Proteomes" id="UP001642360">
    <property type="component" value="Unassembled WGS sequence"/>
</dbReference>
<accession>A0ABC8SQH6</accession>
<organism evidence="11 12">
    <name type="scientific">Ilex paraguariensis</name>
    <name type="common">yerba mate</name>
    <dbReference type="NCBI Taxonomy" id="185542"/>
    <lineage>
        <taxon>Eukaryota</taxon>
        <taxon>Viridiplantae</taxon>
        <taxon>Streptophyta</taxon>
        <taxon>Embryophyta</taxon>
        <taxon>Tracheophyta</taxon>
        <taxon>Spermatophyta</taxon>
        <taxon>Magnoliopsida</taxon>
        <taxon>eudicotyledons</taxon>
        <taxon>Gunneridae</taxon>
        <taxon>Pentapetalae</taxon>
        <taxon>asterids</taxon>
        <taxon>campanulids</taxon>
        <taxon>Aquifoliales</taxon>
        <taxon>Aquifoliaceae</taxon>
        <taxon>Ilex</taxon>
    </lineage>
</organism>
<comment type="pathway">
    <text evidence="2">Protein modification; protein ubiquitination.</text>
</comment>
<keyword evidence="7" id="KW-0833">Ubl conjugation pathway</keyword>
<dbReference type="PANTHER" id="PTHR22937:SF224">
    <property type="entry name" value="E3 UBIQUITIN-PROTEIN LIGASE MBR1-RELATED"/>
    <property type="match status" value="1"/>
</dbReference>
<dbReference type="AlphaFoldDB" id="A0ABC8SQH6"/>
<dbReference type="SMART" id="SM00184">
    <property type="entry name" value="RING"/>
    <property type="match status" value="1"/>
</dbReference>
<evidence type="ECO:0000256" key="1">
    <source>
        <dbReference type="ARBA" id="ARBA00000900"/>
    </source>
</evidence>